<dbReference type="InterPro" id="IPR013249">
    <property type="entry name" value="RNA_pol_sigma70_r4_t2"/>
</dbReference>
<sequence length="187" mass="21246">MHKSTTDLSIIVHDIALHNSEQAYKQLFNMLFGPLKRFAVSIIKSNELAEEIAGDVMITLWRNRVQLLSIQNIKVYAFVMAKNTALNMLKKQSGNMVSLDETNIDITFDSLTPEQILINEEFKKSIELIVQALPPRCKMVFKLVKEDNLSYKEVAQILDISTKTVDAQLVTAIKRISCAIKSEYNLI</sequence>
<keyword evidence="3" id="KW-0731">Sigma factor</keyword>
<dbReference type="InterPro" id="IPR013325">
    <property type="entry name" value="RNA_pol_sigma_r2"/>
</dbReference>
<feature type="domain" description="RNA polymerase sigma-70 region 2" evidence="5">
    <location>
        <begin position="33"/>
        <end position="93"/>
    </location>
</feature>
<dbReference type="EMBL" id="CP139558">
    <property type="protein sequence ID" value="WPU94089.1"/>
    <property type="molecule type" value="Genomic_DNA"/>
</dbReference>
<keyword evidence="2" id="KW-0805">Transcription regulation</keyword>
<dbReference type="NCBIfam" id="TIGR02937">
    <property type="entry name" value="sigma70-ECF"/>
    <property type="match status" value="1"/>
</dbReference>
<name>A0ABZ0TMK9_9SPHI</name>
<dbReference type="PANTHER" id="PTHR43133">
    <property type="entry name" value="RNA POLYMERASE ECF-TYPE SIGMA FACTO"/>
    <property type="match status" value="1"/>
</dbReference>
<dbReference type="Gene3D" id="1.10.10.10">
    <property type="entry name" value="Winged helix-like DNA-binding domain superfamily/Winged helix DNA-binding domain"/>
    <property type="match status" value="1"/>
</dbReference>
<dbReference type="RefSeq" id="WP_321563215.1">
    <property type="nucleotide sequence ID" value="NZ_CP139558.1"/>
</dbReference>
<dbReference type="Proteomes" id="UP001324380">
    <property type="component" value="Chromosome"/>
</dbReference>
<protein>
    <submittedName>
        <fullName evidence="7">Sigma-70 family RNA polymerase sigma factor</fullName>
    </submittedName>
</protein>
<dbReference type="Gene3D" id="1.10.1740.10">
    <property type="match status" value="1"/>
</dbReference>
<evidence type="ECO:0000259" key="5">
    <source>
        <dbReference type="Pfam" id="PF04542"/>
    </source>
</evidence>
<evidence type="ECO:0000256" key="4">
    <source>
        <dbReference type="ARBA" id="ARBA00023163"/>
    </source>
</evidence>
<evidence type="ECO:0000256" key="2">
    <source>
        <dbReference type="ARBA" id="ARBA00023015"/>
    </source>
</evidence>
<evidence type="ECO:0000256" key="3">
    <source>
        <dbReference type="ARBA" id="ARBA00023082"/>
    </source>
</evidence>
<reference evidence="7 8" key="1">
    <citation type="submission" date="2023-11" db="EMBL/GenBank/DDBJ databases">
        <title>Analysis of the Genomes of Mucilaginibacter gossypii cycad 4 and M. sabulilitoris SNA2: microbes with the potential for plant growth promotion.</title>
        <authorList>
            <person name="Hirsch A.M."/>
            <person name="Humm E."/>
            <person name="Rubbi M."/>
            <person name="Del Vecchio G."/>
            <person name="Ha S.M."/>
            <person name="Pellegrini M."/>
            <person name="Gunsalus R.P."/>
        </authorList>
    </citation>
    <scope>NUCLEOTIDE SEQUENCE [LARGE SCALE GENOMIC DNA]</scope>
    <source>
        <strain evidence="7 8">SNA2</strain>
    </source>
</reference>
<dbReference type="SUPFAM" id="SSF88659">
    <property type="entry name" value="Sigma3 and sigma4 domains of RNA polymerase sigma factors"/>
    <property type="match status" value="1"/>
</dbReference>
<dbReference type="InterPro" id="IPR036388">
    <property type="entry name" value="WH-like_DNA-bd_sf"/>
</dbReference>
<organism evidence="7 8">
    <name type="scientific">Mucilaginibacter sabulilitoris</name>
    <dbReference type="NCBI Taxonomy" id="1173583"/>
    <lineage>
        <taxon>Bacteria</taxon>
        <taxon>Pseudomonadati</taxon>
        <taxon>Bacteroidota</taxon>
        <taxon>Sphingobacteriia</taxon>
        <taxon>Sphingobacteriales</taxon>
        <taxon>Sphingobacteriaceae</taxon>
        <taxon>Mucilaginibacter</taxon>
    </lineage>
</organism>
<evidence type="ECO:0000256" key="1">
    <source>
        <dbReference type="ARBA" id="ARBA00010641"/>
    </source>
</evidence>
<gene>
    <name evidence="7" type="ORF">SNE25_00940</name>
</gene>
<dbReference type="PANTHER" id="PTHR43133:SF46">
    <property type="entry name" value="RNA POLYMERASE SIGMA-70 FACTOR ECF SUBFAMILY"/>
    <property type="match status" value="1"/>
</dbReference>
<dbReference type="Pfam" id="PF08281">
    <property type="entry name" value="Sigma70_r4_2"/>
    <property type="match status" value="1"/>
</dbReference>
<dbReference type="InterPro" id="IPR013324">
    <property type="entry name" value="RNA_pol_sigma_r3/r4-like"/>
</dbReference>
<keyword evidence="4" id="KW-0804">Transcription</keyword>
<proteinExistence type="inferred from homology"/>
<dbReference type="Pfam" id="PF04542">
    <property type="entry name" value="Sigma70_r2"/>
    <property type="match status" value="1"/>
</dbReference>
<evidence type="ECO:0000313" key="7">
    <source>
        <dbReference type="EMBL" id="WPU94089.1"/>
    </source>
</evidence>
<accession>A0ABZ0TMK9</accession>
<comment type="similarity">
    <text evidence="1">Belongs to the sigma-70 factor family. ECF subfamily.</text>
</comment>
<evidence type="ECO:0000259" key="6">
    <source>
        <dbReference type="Pfam" id="PF08281"/>
    </source>
</evidence>
<evidence type="ECO:0000313" key="8">
    <source>
        <dbReference type="Proteomes" id="UP001324380"/>
    </source>
</evidence>
<dbReference type="InterPro" id="IPR007627">
    <property type="entry name" value="RNA_pol_sigma70_r2"/>
</dbReference>
<dbReference type="SUPFAM" id="SSF88946">
    <property type="entry name" value="Sigma2 domain of RNA polymerase sigma factors"/>
    <property type="match status" value="1"/>
</dbReference>
<keyword evidence="8" id="KW-1185">Reference proteome</keyword>
<dbReference type="InterPro" id="IPR039425">
    <property type="entry name" value="RNA_pol_sigma-70-like"/>
</dbReference>
<feature type="domain" description="RNA polymerase sigma factor 70 region 4 type 2" evidence="6">
    <location>
        <begin position="125"/>
        <end position="175"/>
    </location>
</feature>
<dbReference type="InterPro" id="IPR014284">
    <property type="entry name" value="RNA_pol_sigma-70_dom"/>
</dbReference>